<feature type="domain" description="C2H2-type" evidence="9">
    <location>
        <begin position="261"/>
        <end position="289"/>
    </location>
</feature>
<evidence type="ECO:0000256" key="1">
    <source>
        <dbReference type="ARBA" id="ARBA00004123"/>
    </source>
</evidence>
<comment type="caution">
    <text evidence="10">The sequence shown here is derived from an EMBL/GenBank/DDBJ whole genome shotgun (WGS) entry which is preliminary data.</text>
</comment>
<dbReference type="InterPro" id="IPR027756">
    <property type="entry name" value="Ovo-like"/>
</dbReference>
<keyword evidence="3" id="KW-0677">Repeat</keyword>
<keyword evidence="6" id="KW-0539">Nucleus</keyword>
<evidence type="ECO:0000256" key="7">
    <source>
        <dbReference type="PROSITE-ProRule" id="PRU00042"/>
    </source>
</evidence>
<dbReference type="SMART" id="SM00355">
    <property type="entry name" value="ZnF_C2H2"/>
    <property type="match status" value="4"/>
</dbReference>
<evidence type="ECO:0000256" key="5">
    <source>
        <dbReference type="ARBA" id="ARBA00022833"/>
    </source>
</evidence>
<evidence type="ECO:0000256" key="3">
    <source>
        <dbReference type="ARBA" id="ARBA00022737"/>
    </source>
</evidence>
<dbReference type="PROSITE" id="PS50157">
    <property type="entry name" value="ZINC_FINGER_C2H2_2"/>
    <property type="match status" value="3"/>
</dbReference>
<feature type="region of interest" description="Disordered" evidence="8">
    <location>
        <begin position="98"/>
        <end position="152"/>
    </location>
</feature>
<dbReference type="EMBL" id="JAKROA010000004">
    <property type="protein sequence ID" value="KAL5107983.1"/>
    <property type="molecule type" value="Genomic_DNA"/>
</dbReference>
<keyword evidence="4 7" id="KW-0863">Zinc-finger</keyword>
<dbReference type="PROSITE" id="PS00028">
    <property type="entry name" value="ZINC_FINGER_C2H2_1"/>
    <property type="match status" value="3"/>
</dbReference>
<feature type="domain" description="C2H2-type" evidence="9">
    <location>
        <begin position="205"/>
        <end position="232"/>
    </location>
</feature>
<evidence type="ECO:0000256" key="6">
    <source>
        <dbReference type="ARBA" id="ARBA00023242"/>
    </source>
</evidence>
<evidence type="ECO:0000259" key="9">
    <source>
        <dbReference type="PROSITE" id="PS50157"/>
    </source>
</evidence>
<feature type="domain" description="C2H2-type" evidence="9">
    <location>
        <begin position="233"/>
        <end position="260"/>
    </location>
</feature>
<evidence type="ECO:0000313" key="11">
    <source>
        <dbReference type="Proteomes" id="UP001651158"/>
    </source>
</evidence>
<dbReference type="PANTHER" id="PTHR10032:SF271">
    <property type="entry name" value="RH12261P-RELATED"/>
    <property type="match status" value="1"/>
</dbReference>
<accession>A0ABR4QEJ1</accession>
<keyword evidence="2" id="KW-0479">Metal-binding</keyword>
<evidence type="ECO:0000256" key="4">
    <source>
        <dbReference type="ARBA" id="ARBA00022771"/>
    </source>
</evidence>
<comment type="subcellular location">
    <subcellularLocation>
        <location evidence="1">Nucleus</location>
    </subcellularLocation>
</comment>
<dbReference type="InterPro" id="IPR036236">
    <property type="entry name" value="Znf_C2H2_sf"/>
</dbReference>
<name>A0ABR4QEJ1_9CEST</name>
<feature type="compositionally biased region" description="Basic and acidic residues" evidence="8">
    <location>
        <begin position="120"/>
        <end position="131"/>
    </location>
</feature>
<sequence>MYLQHSGHLSLPKEGISYPSLSTHHLSSSSSSSWHSSTLSTNYFTLSEEPLDLRVDSKCRGTNLPEVNPASRLFFSLILANAAYGSLIERYKEENTNCDALSEESSDESEDLPSPTCSEMGEKSGGGKEGRGGGGGGGGKAARIHYHPEQPGSREMVQVMLQKKDPRLKYINDGDAIVNPFAVNRKKQLVDLMRMFCREKAEGGYKCGACGRERQLIREMQQHLLCHSDSKFYLCARCLKGFNDTFDMKRHTRKHTMVRPYACPHCPSRFSQRCSLEGHLKRVHSMQLNFARHQRREVLRVCERCGFTCDHYVHLLAHTECQHPTDQDAINRLRKRVTAAANRRDPSLVHYCRNDSL</sequence>
<dbReference type="InterPro" id="IPR013087">
    <property type="entry name" value="Znf_C2H2_type"/>
</dbReference>
<evidence type="ECO:0000313" key="10">
    <source>
        <dbReference type="EMBL" id="KAL5107983.1"/>
    </source>
</evidence>
<reference evidence="10 11" key="1">
    <citation type="journal article" date="2022" name="Front. Cell. Infect. Microbiol.">
        <title>The Genomes of Two Strains of Taenia crassiceps the Animal Model for the Study of Human Cysticercosis.</title>
        <authorList>
            <person name="Bobes R.J."/>
            <person name="Estrada K."/>
            <person name="Rios-Valencia D.G."/>
            <person name="Calderon-Gallegos A."/>
            <person name="de la Torre P."/>
            <person name="Carrero J.C."/>
            <person name="Sanchez-Flores A."/>
            <person name="Laclette J.P."/>
        </authorList>
    </citation>
    <scope>NUCLEOTIDE SEQUENCE [LARGE SCALE GENOMIC DNA]</scope>
    <source>
        <strain evidence="10">WFUcys</strain>
    </source>
</reference>
<organism evidence="10 11">
    <name type="scientific">Taenia crassiceps</name>
    <dbReference type="NCBI Taxonomy" id="6207"/>
    <lineage>
        <taxon>Eukaryota</taxon>
        <taxon>Metazoa</taxon>
        <taxon>Spiralia</taxon>
        <taxon>Lophotrochozoa</taxon>
        <taxon>Platyhelminthes</taxon>
        <taxon>Cestoda</taxon>
        <taxon>Eucestoda</taxon>
        <taxon>Cyclophyllidea</taxon>
        <taxon>Taeniidae</taxon>
        <taxon>Taenia</taxon>
    </lineage>
</organism>
<evidence type="ECO:0000256" key="8">
    <source>
        <dbReference type="SAM" id="MobiDB-lite"/>
    </source>
</evidence>
<dbReference type="SUPFAM" id="SSF57667">
    <property type="entry name" value="beta-beta-alpha zinc fingers"/>
    <property type="match status" value="1"/>
</dbReference>
<proteinExistence type="predicted"/>
<evidence type="ECO:0000256" key="2">
    <source>
        <dbReference type="ARBA" id="ARBA00022723"/>
    </source>
</evidence>
<dbReference type="Proteomes" id="UP001651158">
    <property type="component" value="Unassembled WGS sequence"/>
</dbReference>
<keyword evidence="5" id="KW-0862">Zinc</keyword>
<feature type="compositionally biased region" description="Acidic residues" evidence="8">
    <location>
        <begin position="101"/>
        <end position="111"/>
    </location>
</feature>
<keyword evidence="11" id="KW-1185">Reference proteome</keyword>
<protein>
    <submittedName>
        <fullName evidence="10">Transcription factor Ovo-like 2</fullName>
    </submittedName>
</protein>
<gene>
    <name evidence="10" type="ORF">TcWFU_007423</name>
</gene>
<dbReference type="PANTHER" id="PTHR10032">
    <property type="entry name" value="ZINC FINGER PROTEIN WITH KRAB AND SCAN DOMAINS"/>
    <property type="match status" value="1"/>
</dbReference>
<dbReference type="Gene3D" id="3.30.160.60">
    <property type="entry name" value="Classic Zinc Finger"/>
    <property type="match status" value="2"/>
</dbReference>